<dbReference type="InterPro" id="IPR001925">
    <property type="entry name" value="Porin_Euk"/>
</dbReference>
<gene>
    <name evidence="1" type="ORF">FGO68_gene4510</name>
</gene>
<dbReference type="EMBL" id="RRYP01012668">
    <property type="protein sequence ID" value="TNV76959.1"/>
    <property type="molecule type" value="Genomic_DNA"/>
</dbReference>
<accession>A0A8J8NMC7</accession>
<dbReference type="Gene3D" id="2.40.160.10">
    <property type="entry name" value="Porin"/>
    <property type="match status" value="1"/>
</dbReference>
<evidence type="ECO:0000313" key="1">
    <source>
        <dbReference type="EMBL" id="TNV76959.1"/>
    </source>
</evidence>
<evidence type="ECO:0000313" key="2">
    <source>
        <dbReference type="Proteomes" id="UP000785679"/>
    </source>
</evidence>
<dbReference type="PANTHER" id="PTHR11743:SF70">
    <property type="entry name" value="GH26960P-RELATED"/>
    <property type="match status" value="1"/>
</dbReference>
<dbReference type="GO" id="GO:0005741">
    <property type="term" value="C:mitochondrial outer membrane"/>
    <property type="evidence" value="ECO:0007669"/>
    <property type="project" value="InterPro"/>
</dbReference>
<dbReference type="PANTHER" id="PTHR11743">
    <property type="entry name" value="VOLTAGE-DEPENDENT ANION-SELECTIVE CHANNEL"/>
    <property type="match status" value="1"/>
</dbReference>
<dbReference type="InterPro" id="IPR023614">
    <property type="entry name" value="Porin_dom_sf"/>
</dbReference>
<dbReference type="AlphaFoldDB" id="A0A8J8NMC7"/>
<dbReference type="InterPro" id="IPR027246">
    <property type="entry name" value="Porin_Euk/Tom40"/>
</dbReference>
<comment type="caution">
    <text evidence="1">The sequence shown here is derived from an EMBL/GenBank/DDBJ whole genome shotgun (WGS) entry which is preliminary data.</text>
</comment>
<reference evidence="1" key="1">
    <citation type="submission" date="2019-06" db="EMBL/GenBank/DDBJ databases">
        <authorList>
            <person name="Zheng W."/>
        </authorList>
    </citation>
    <scope>NUCLEOTIDE SEQUENCE</scope>
    <source>
        <strain evidence="1">QDHG01</strain>
    </source>
</reference>
<dbReference type="GO" id="GO:0008308">
    <property type="term" value="F:voltage-gated monoatomic anion channel activity"/>
    <property type="evidence" value="ECO:0007669"/>
    <property type="project" value="InterPro"/>
</dbReference>
<proteinExistence type="predicted"/>
<keyword evidence="2" id="KW-1185">Reference proteome</keyword>
<sequence>MNPKSFSTDAQVTYLLQNDLVIGGALSYDANNSTLSQYDFGLVWTPVANALVGLKHESLKPSLPLEFGRLKLYMHNYATKNQTIGSEFALDWQRRQLEARLGLLHKFDASTTGKIKVDHHGNVDAVIKHKISPSLAVGISSGLNVKSEVLESPRLRSFPFGISLDINF</sequence>
<name>A0A8J8NMC7_HALGN</name>
<dbReference type="OrthoDB" id="7827681at2759"/>
<protein>
    <submittedName>
        <fullName evidence="1">Uncharacterized protein</fullName>
    </submittedName>
</protein>
<organism evidence="1 2">
    <name type="scientific">Halteria grandinella</name>
    <dbReference type="NCBI Taxonomy" id="5974"/>
    <lineage>
        <taxon>Eukaryota</taxon>
        <taxon>Sar</taxon>
        <taxon>Alveolata</taxon>
        <taxon>Ciliophora</taxon>
        <taxon>Intramacronucleata</taxon>
        <taxon>Spirotrichea</taxon>
        <taxon>Stichotrichia</taxon>
        <taxon>Sporadotrichida</taxon>
        <taxon>Halteriidae</taxon>
        <taxon>Halteria</taxon>
    </lineage>
</organism>
<dbReference type="Pfam" id="PF01459">
    <property type="entry name" value="Porin_3"/>
    <property type="match status" value="1"/>
</dbReference>
<dbReference type="Proteomes" id="UP000785679">
    <property type="component" value="Unassembled WGS sequence"/>
</dbReference>